<dbReference type="InterPro" id="IPR036388">
    <property type="entry name" value="WH-like_DNA-bd_sf"/>
</dbReference>
<organism evidence="2 3">
    <name type="scientific">Goekera deserti</name>
    <dbReference type="NCBI Taxonomy" id="2497753"/>
    <lineage>
        <taxon>Bacteria</taxon>
        <taxon>Bacillati</taxon>
        <taxon>Actinomycetota</taxon>
        <taxon>Actinomycetes</taxon>
        <taxon>Geodermatophilales</taxon>
        <taxon>Geodermatophilaceae</taxon>
        <taxon>Goekera</taxon>
    </lineage>
</organism>
<sequence length="628" mass="63795">MTGLPDAARPRGAGGPQSWRARAEQERPALLGTALLLTGDRAAAEELVQRALARGVRHPERLLQQLVAAYTGRRVRLRAEQVLESAGPPPAEPQPARALRELPMAERAAVVLRHHAGLDAEATARLLGRPTDRVGAATARAEQALLAVLPGEGFRRPGTARTDGERVQDALAALAGGPGGWRLDTGQALADALARRRSGRRRVLGALLAAAVLLGVGVPLSRQLPGPPPAAAPAGAPDPPSVPVLVEPARGSLAGDADVVEAVRRRDWPGMVAPPVADRDVVFVADTPGGRVALVAGTVDDDVRGIWFTGPTGSPVAALTPHVPAGLGRDRPAALAVGAPDAVTVVVVAAPGDRVEVSDRLQVGPRGTVARVYTDAGAVDGTAVLGARSTAGGLGTSVRVLRGDQLVSRSPVAWPDRPDVVAPPPALGALRVPAAPPDERAVAAALRETAVPLATEPADMAPAVLWAGAASASGGGAVVLVGRSPGGGLVVTTWASRGPSVVPCGTQTPPGDTRRERLTVARVCLLPEPVYGTNRRRTTEGTAPGAGARGRGLLVFTAPPEARTGEVLDADERVVATLDLGAGGAVVPAPHGAVAVRTRTADGGELTTTAIAATPPQPFGDYGTGPVR</sequence>
<accession>A0A7K3WHJ0</accession>
<dbReference type="RefSeq" id="WP_152730550.1">
    <property type="nucleotide sequence ID" value="NZ_JAABOZ010000002.1"/>
</dbReference>
<reference evidence="2 3" key="1">
    <citation type="submission" date="2020-02" db="EMBL/GenBank/DDBJ databases">
        <title>The whole genome sequence of CPCC 205119.</title>
        <authorList>
            <person name="Jiang Z."/>
        </authorList>
    </citation>
    <scope>NUCLEOTIDE SEQUENCE [LARGE SCALE GENOMIC DNA]</scope>
    <source>
        <strain evidence="2 3">CPCC 205119</strain>
    </source>
</reference>
<comment type="caution">
    <text evidence="2">The sequence shown here is derived from an EMBL/GenBank/DDBJ whole genome shotgun (WGS) entry which is preliminary data.</text>
</comment>
<dbReference type="EMBL" id="JAAGWK010000026">
    <property type="protein sequence ID" value="NEL55924.1"/>
    <property type="molecule type" value="Genomic_DNA"/>
</dbReference>
<dbReference type="AlphaFoldDB" id="A0A7K3WHJ0"/>
<evidence type="ECO:0000313" key="3">
    <source>
        <dbReference type="Proteomes" id="UP000470470"/>
    </source>
</evidence>
<evidence type="ECO:0000256" key="1">
    <source>
        <dbReference type="SAM" id="MobiDB-lite"/>
    </source>
</evidence>
<feature type="region of interest" description="Disordered" evidence="1">
    <location>
        <begin position="1"/>
        <end position="25"/>
    </location>
</feature>
<dbReference type="SUPFAM" id="SSF88659">
    <property type="entry name" value="Sigma3 and sigma4 domains of RNA polymerase sigma factors"/>
    <property type="match status" value="1"/>
</dbReference>
<dbReference type="Proteomes" id="UP000470470">
    <property type="component" value="Unassembled WGS sequence"/>
</dbReference>
<name>A0A7K3WHJ0_9ACTN</name>
<proteinExistence type="predicted"/>
<dbReference type="Gene3D" id="1.10.10.10">
    <property type="entry name" value="Winged helix-like DNA-binding domain superfamily/Winged helix DNA-binding domain"/>
    <property type="match status" value="1"/>
</dbReference>
<evidence type="ECO:0008006" key="4">
    <source>
        <dbReference type="Google" id="ProtNLM"/>
    </source>
</evidence>
<gene>
    <name evidence="2" type="ORF">G1H19_18260</name>
</gene>
<evidence type="ECO:0000313" key="2">
    <source>
        <dbReference type="EMBL" id="NEL55924.1"/>
    </source>
</evidence>
<protein>
    <recommendedName>
        <fullName evidence="4">DNA-directed RNA polymerase specialized sigma24 family protein</fullName>
    </recommendedName>
</protein>
<keyword evidence="3" id="KW-1185">Reference proteome</keyword>
<dbReference type="InterPro" id="IPR013324">
    <property type="entry name" value="RNA_pol_sigma_r3/r4-like"/>
</dbReference>